<evidence type="ECO:0000259" key="4">
    <source>
        <dbReference type="PROSITE" id="PS51168"/>
    </source>
</evidence>
<dbReference type="SUPFAM" id="SSF48600">
    <property type="entry name" value="Chorismate mutase II"/>
    <property type="match status" value="1"/>
</dbReference>
<dbReference type="GO" id="GO:0004106">
    <property type="term" value="F:chorismate mutase activity"/>
    <property type="evidence" value="ECO:0007669"/>
    <property type="project" value="UniProtKB-EC"/>
</dbReference>
<keyword evidence="3" id="KW-0175">Coiled coil</keyword>
<dbReference type="AlphaFoldDB" id="A0A2M9A8F0"/>
<dbReference type="OrthoDB" id="9802281at2"/>
<protein>
    <recommendedName>
        <fullName evidence="1">chorismate mutase</fullName>
        <ecNumber evidence="1">5.4.99.5</ecNumber>
    </recommendedName>
</protein>
<organism evidence="5 6">
    <name type="scientific">Hallerella succinigenes</name>
    <dbReference type="NCBI Taxonomy" id="1896222"/>
    <lineage>
        <taxon>Bacteria</taxon>
        <taxon>Pseudomonadati</taxon>
        <taxon>Fibrobacterota</taxon>
        <taxon>Fibrobacteria</taxon>
        <taxon>Fibrobacterales</taxon>
        <taxon>Fibrobacteraceae</taxon>
        <taxon>Hallerella</taxon>
    </lineage>
</organism>
<dbReference type="PROSITE" id="PS51168">
    <property type="entry name" value="CHORISMATE_MUT_2"/>
    <property type="match status" value="1"/>
</dbReference>
<dbReference type="InterPro" id="IPR036263">
    <property type="entry name" value="Chorismate_II_sf"/>
</dbReference>
<dbReference type="EMBL" id="PGEX01000001">
    <property type="protein sequence ID" value="PJJ41938.1"/>
    <property type="molecule type" value="Genomic_DNA"/>
</dbReference>
<dbReference type="InterPro" id="IPR002701">
    <property type="entry name" value="CM_II_prokaryot"/>
</dbReference>
<dbReference type="Proteomes" id="UP000231134">
    <property type="component" value="Unassembled WGS sequence"/>
</dbReference>
<feature type="domain" description="Chorismate mutase" evidence="4">
    <location>
        <begin position="1"/>
        <end position="87"/>
    </location>
</feature>
<evidence type="ECO:0000313" key="6">
    <source>
        <dbReference type="Proteomes" id="UP000231134"/>
    </source>
</evidence>
<accession>A0A2M9A8F0</accession>
<dbReference type="PANTHER" id="PTHR38041">
    <property type="entry name" value="CHORISMATE MUTASE"/>
    <property type="match status" value="1"/>
</dbReference>
<reference evidence="5 6" key="1">
    <citation type="submission" date="2017-11" db="EMBL/GenBank/DDBJ databases">
        <title>Animal gut microbial communities from fecal samples from Wisconsin, USA.</title>
        <authorList>
            <person name="Neumann A."/>
        </authorList>
    </citation>
    <scope>NUCLEOTIDE SEQUENCE [LARGE SCALE GENOMIC DNA]</scope>
    <source>
        <strain evidence="5 6">UWS3</strain>
    </source>
</reference>
<comment type="caution">
    <text evidence="5">The sequence shown here is derived from an EMBL/GenBank/DDBJ whole genome shotgun (WGS) entry which is preliminary data.</text>
</comment>
<evidence type="ECO:0000256" key="3">
    <source>
        <dbReference type="SAM" id="Coils"/>
    </source>
</evidence>
<dbReference type="Pfam" id="PF01817">
    <property type="entry name" value="CM_2"/>
    <property type="match status" value="1"/>
</dbReference>
<dbReference type="RefSeq" id="WP_100425841.1">
    <property type="nucleotide sequence ID" value="NZ_JAQXKX010000026.1"/>
</dbReference>
<evidence type="ECO:0000256" key="2">
    <source>
        <dbReference type="ARBA" id="ARBA00023235"/>
    </source>
</evidence>
<gene>
    <name evidence="5" type="ORF">BGX16_1946</name>
</gene>
<dbReference type="EC" id="5.4.99.5" evidence="1"/>
<evidence type="ECO:0000313" key="5">
    <source>
        <dbReference type="EMBL" id="PJJ41938.1"/>
    </source>
</evidence>
<dbReference type="GO" id="GO:0009697">
    <property type="term" value="P:salicylic acid biosynthetic process"/>
    <property type="evidence" value="ECO:0007669"/>
    <property type="project" value="TreeGrafter"/>
</dbReference>
<proteinExistence type="predicted"/>
<keyword evidence="2" id="KW-0413">Isomerase</keyword>
<dbReference type="PANTHER" id="PTHR38041:SF1">
    <property type="entry name" value="CHORISMATE MUTASE"/>
    <property type="match status" value="1"/>
</dbReference>
<sequence length="87" mass="10034">MDIAYWRKKIDELENNLIELLNNRANYAVKIGKIKKEKGLPVFDASREQEILERVAAKAKACDGPLSPESMARIFQVIMTETRQVER</sequence>
<keyword evidence="6" id="KW-1185">Reference proteome</keyword>
<dbReference type="Gene3D" id="1.20.59.10">
    <property type="entry name" value="Chorismate mutase"/>
    <property type="match status" value="1"/>
</dbReference>
<dbReference type="SMART" id="SM00830">
    <property type="entry name" value="CM_2"/>
    <property type="match status" value="1"/>
</dbReference>
<dbReference type="InterPro" id="IPR036979">
    <property type="entry name" value="CM_dom_sf"/>
</dbReference>
<dbReference type="GO" id="GO:0046417">
    <property type="term" value="P:chorismate metabolic process"/>
    <property type="evidence" value="ECO:0007669"/>
    <property type="project" value="InterPro"/>
</dbReference>
<dbReference type="InterPro" id="IPR051331">
    <property type="entry name" value="Chorismate_mutase-related"/>
</dbReference>
<name>A0A2M9A8F0_9BACT</name>
<feature type="coiled-coil region" evidence="3">
    <location>
        <begin position="3"/>
        <end position="30"/>
    </location>
</feature>
<evidence type="ECO:0000256" key="1">
    <source>
        <dbReference type="ARBA" id="ARBA00012404"/>
    </source>
</evidence>